<dbReference type="SUPFAM" id="SSF111331">
    <property type="entry name" value="NAD kinase/diacylglycerol kinase-like"/>
    <property type="match status" value="1"/>
</dbReference>
<evidence type="ECO:0000256" key="6">
    <source>
        <dbReference type="ARBA" id="ARBA00023027"/>
    </source>
</evidence>
<protein>
    <recommendedName>
        <fullName evidence="8">NAD kinase</fullName>
        <ecNumber evidence="8">2.7.1.23</ecNumber>
    </recommendedName>
    <alternativeName>
        <fullName evidence="8">ATP-dependent NAD kinase</fullName>
    </alternativeName>
</protein>
<gene>
    <name evidence="8" type="primary">nadK</name>
    <name evidence="9" type="ORF">BECKDK2373B_GA0170837_100244</name>
</gene>
<dbReference type="GO" id="GO:0046872">
    <property type="term" value="F:metal ion binding"/>
    <property type="evidence" value="ECO:0007669"/>
    <property type="project" value="UniProtKB-UniRule"/>
</dbReference>
<evidence type="ECO:0000256" key="4">
    <source>
        <dbReference type="ARBA" id="ARBA00022840"/>
    </source>
</evidence>
<dbReference type="InterPro" id="IPR017438">
    <property type="entry name" value="ATP-NAD_kinase_N"/>
</dbReference>
<comment type="caution">
    <text evidence="8">Lacks conserved residue(s) required for the propagation of feature annotation.</text>
</comment>
<dbReference type="NCBIfam" id="NF002306">
    <property type="entry name" value="PRK01231.1"/>
    <property type="match status" value="1"/>
</dbReference>
<name>A0A450RU44_9GAMM</name>
<feature type="binding site" evidence="8">
    <location>
        <position position="189"/>
    </location>
    <ligand>
        <name>NAD(+)</name>
        <dbReference type="ChEBI" id="CHEBI:57540"/>
    </ligand>
</feature>
<evidence type="ECO:0000256" key="8">
    <source>
        <dbReference type="HAMAP-Rule" id="MF_00361"/>
    </source>
</evidence>
<feature type="binding site" evidence="8">
    <location>
        <position position="262"/>
    </location>
    <ligand>
        <name>NAD(+)</name>
        <dbReference type="ChEBI" id="CHEBI:57540"/>
    </ligand>
</feature>
<dbReference type="PANTHER" id="PTHR20275:SF0">
    <property type="entry name" value="NAD KINASE"/>
    <property type="match status" value="1"/>
</dbReference>
<feature type="binding site" evidence="8">
    <location>
        <position position="172"/>
    </location>
    <ligand>
        <name>NAD(+)</name>
        <dbReference type="ChEBI" id="CHEBI:57540"/>
    </ligand>
</feature>
<dbReference type="EMBL" id="CAADEX010000002">
    <property type="protein sequence ID" value="VFJ42620.1"/>
    <property type="molecule type" value="Genomic_DNA"/>
</dbReference>
<evidence type="ECO:0000256" key="1">
    <source>
        <dbReference type="ARBA" id="ARBA00022679"/>
    </source>
</evidence>
<evidence type="ECO:0000256" key="3">
    <source>
        <dbReference type="ARBA" id="ARBA00022777"/>
    </source>
</evidence>
<feature type="binding site" evidence="8">
    <location>
        <position position="191"/>
    </location>
    <ligand>
        <name>NAD(+)</name>
        <dbReference type="ChEBI" id="CHEBI:57540"/>
    </ligand>
</feature>
<dbReference type="AlphaFoldDB" id="A0A450RU44"/>
<keyword evidence="4 8" id="KW-0067">ATP-binding</keyword>
<reference evidence="9" key="1">
    <citation type="submission" date="2019-02" db="EMBL/GenBank/DDBJ databases">
        <authorList>
            <person name="Gruber-Vodicka R. H."/>
            <person name="Seah K. B. B."/>
        </authorList>
    </citation>
    <scope>NUCLEOTIDE SEQUENCE</scope>
    <source>
        <strain evidence="9">BECK_DK47</strain>
    </source>
</reference>
<sequence>MILPRNNIIRGSTVSKTTFKNIGLIAKRGDARVTDALEKLLTFLDSRPIDVFIDAEDVPTNLCKRALVTDREFLAKNADLVIVIGGDGTFLNAARSVADCNAPVLGINLGRLGFLADIMPTEITDCLRAVFRGDFHEEYRFLLNAVIVRNGEPIFETVVLNDVVAHKWHIARLIAFETYIDSHLVYSQRADGLIVSTPTGSTAYALSSGGPIMHPNLDAIALVPICPHTLSNRPIVVDGKSHVEIVLGTNERVEASLTCDGQTAIDLEPGDRILIQKKDKCLHLIHPVGHNYYTTLRVKLNWDWRKE</sequence>
<feature type="binding site" evidence="8">
    <location>
        <begin position="87"/>
        <end position="88"/>
    </location>
    <ligand>
        <name>NAD(+)</name>
        <dbReference type="ChEBI" id="CHEBI:57540"/>
    </ligand>
</feature>
<keyword evidence="1 8" id="KW-0808">Transferase</keyword>
<dbReference type="HAMAP" id="MF_00361">
    <property type="entry name" value="NAD_kinase"/>
    <property type="match status" value="1"/>
</dbReference>
<comment type="subcellular location">
    <subcellularLocation>
        <location evidence="8">Cytoplasm</location>
    </subcellularLocation>
</comment>
<dbReference type="Pfam" id="PF01513">
    <property type="entry name" value="NAD_kinase"/>
    <property type="match status" value="1"/>
</dbReference>
<keyword evidence="8" id="KW-0963">Cytoplasm</keyword>
<dbReference type="GO" id="GO:0006741">
    <property type="term" value="P:NADP+ biosynthetic process"/>
    <property type="evidence" value="ECO:0007669"/>
    <property type="project" value="UniProtKB-UniRule"/>
</dbReference>
<comment type="similarity">
    <text evidence="8">Belongs to the NAD kinase family.</text>
</comment>
<dbReference type="GO" id="GO:0005737">
    <property type="term" value="C:cytoplasm"/>
    <property type="evidence" value="ECO:0007669"/>
    <property type="project" value="UniProtKB-SubCell"/>
</dbReference>
<feature type="binding site" evidence="8">
    <location>
        <begin position="161"/>
        <end position="162"/>
    </location>
    <ligand>
        <name>NAD(+)</name>
        <dbReference type="ChEBI" id="CHEBI:57540"/>
    </ligand>
</feature>
<feature type="active site" description="Proton acceptor" evidence="8">
    <location>
        <position position="87"/>
    </location>
</feature>
<proteinExistence type="inferred from homology"/>
<dbReference type="EC" id="2.7.1.23" evidence="8"/>
<dbReference type="InterPro" id="IPR016064">
    <property type="entry name" value="NAD/diacylglycerol_kinase_sf"/>
</dbReference>
<keyword evidence="5 8" id="KW-0521">NADP</keyword>
<evidence type="ECO:0000256" key="2">
    <source>
        <dbReference type="ARBA" id="ARBA00022741"/>
    </source>
</evidence>
<dbReference type="FunFam" id="2.60.200.30:FF:000009">
    <property type="entry name" value="Poly(P)/ATP NAD kinase"/>
    <property type="match status" value="1"/>
</dbReference>
<feature type="binding site" evidence="8">
    <location>
        <begin position="202"/>
        <end position="207"/>
    </location>
    <ligand>
        <name>NAD(+)</name>
        <dbReference type="ChEBI" id="CHEBI:57540"/>
    </ligand>
</feature>
<keyword evidence="3 8" id="KW-0418">Kinase</keyword>
<dbReference type="InterPro" id="IPR002504">
    <property type="entry name" value="NADK"/>
</dbReference>
<comment type="function">
    <text evidence="8">Involved in the regulation of the intracellular balance of NAD and NADP, and is a key enzyme in the biosynthesis of NADP. Catalyzes specifically the phosphorylation on 2'-hydroxyl of the adenosine moiety of NAD to yield NADP.</text>
</comment>
<evidence type="ECO:0000256" key="5">
    <source>
        <dbReference type="ARBA" id="ARBA00022857"/>
    </source>
</evidence>
<dbReference type="GO" id="GO:0005524">
    <property type="term" value="F:ATP binding"/>
    <property type="evidence" value="ECO:0007669"/>
    <property type="project" value="UniProtKB-KW"/>
</dbReference>
<dbReference type="GO" id="GO:0003951">
    <property type="term" value="F:NAD+ kinase activity"/>
    <property type="evidence" value="ECO:0007669"/>
    <property type="project" value="UniProtKB-UniRule"/>
</dbReference>
<keyword evidence="2 8" id="KW-0547">Nucleotide-binding</keyword>
<dbReference type="InterPro" id="IPR017437">
    <property type="entry name" value="ATP-NAD_kinase_PpnK-typ_C"/>
</dbReference>
<organism evidence="9">
    <name type="scientific">Candidatus Kentrum sp. DK</name>
    <dbReference type="NCBI Taxonomy" id="2126562"/>
    <lineage>
        <taxon>Bacteria</taxon>
        <taxon>Pseudomonadati</taxon>
        <taxon>Pseudomonadota</taxon>
        <taxon>Gammaproteobacteria</taxon>
        <taxon>Candidatus Kentrum</taxon>
    </lineage>
</organism>
<accession>A0A450RU44</accession>
<keyword evidence="6 8" id="KW-0520">NAD</keyword>
<comment type="cofactor">
    <cofactor evidence="8">
        <name>a divalent metal cation</name>
        <dbReference type="ChEBI" id="CHEBI:60240"/>
    </cofactor>
</comment>
<dbReference type="Gene3D" id="2.60.200.30">
    <property type="entry name" value="Probable inorganic polyphosphate/atp-NAD kinase, domain 2"/>
    <property type="match status" value="1"/>
</dbReference>
<evidence type="ECO:0000313" key="9">
    <source>
        <dbReference type="EMBL" id="VFJ42620.1"/>
    </source>
</evidence>
<comment type="catalytic activity">
    <reaction evidence="7 8">
        <text>NAD(+) + ATP = ADP + NADP(+) + H(+)</text>
        <dbReference type="Rhea" id="RHEA:18629"/>
        <dbReference type="ChEBI" id="CHEBI:15378"/>
        <dbReference type="ChEBI" id="CHEBI:30616"/>
        <dbReference type="ChEBI" id="CHEBI:57540"/>
        <dbReference type="ChEBI" id="CHEBI:58349"/>
        <dbReference type="ChEBI" id="CHEBI:456216"/>
        <dbReference type="EC" id="2.7.1.23"/>
    </reaction>
</comment>
<dbReference type="Gene3D" id="3.40.50.10330">
    <property type="entry name" value="Probable inorganic polyphosphate/atp-NAD kinase, domain 1"/>
    <property type="match status" value="1"/>
</dbReference>
<dbReference type="PANTHER" id="PTHR20275">
    <property type="entry name" value="NAD KINASE"/>
    <property type="match status" value="1"/>
</dbReference>
<dbReference type="Pfam" id="PF20143">
    <property type="entry name" value="NAD_kinase_C"/>
    <property type="match status" value="1"/>
</dbReference>
<dbReference type="GO" id="GO:0019674">
    <property type="term" value="P:NAD+ metabolic process"/>
    <property type="evidence" value="ECO:0007669"/>
    <property type="project" value="InterPro"/>
</dbReference>
<evidence type="ECO:0000256" key="7">
    <source>
        <dbReference type="ARBA" id="ARBA00047925"/>
    </source>
</evidence>
<dbReference type="GO" id="GO:0051287">
    <property type="term" value="F:NAD binding"/>
    <property type="evidence" value="ECO:0007669"/>
    <property type="project" value="UniProtKB-ARBA"/>
</dbReference>